<evidence type="ECO:0000256" key="3">
    <source>
        <dbReference type="ARBA" id="ARBA00022670"/>
    </source>
</evidence>
<dbReference type="Proteomes" id="UP001524499">
    <property type="component" value="Unassembled WGS sequence"/>
</dbReference>
<dbReference type="RefSeq" id="WP_256601086.1">
    <property type="nucleotide sequence ID" value="NZ_JANIBJ010000006.1"/>
</dbReference>
<reference evidence="14 15" key="1">
    <citation type="submission" date="2022-07" db="EMBL/GenBank/DDBJ databases">
        <title>Methylomonas rivi sp. nov., Methylomonas rosea sp. nov., Methylomonas aureus sp. nov. and Methylomonas subterranea sp. nov., four novel methanotrophs isolated from a freshwater creek and the deep terrestrial subsurface.</title>
        <authorList>
            <person name="Abin C."/>
            <person name="Sankaranarayanan K."/>
            <person name="Garner C."/>
            <person name="Sindelar R."/>
            <person name="Kotary K."/>
            <person name="Garner R."/>
            <person name="Barclay S."/>
            <person name="Lawson P."/>
            <person name="Krumholz L."/>
        </authorList>
    </citation>
    <scope>NUCLEOTIDE SEQUENCE [LARGE SCALE GENOMIC DNA]</scope>
    <source>
        <strain evidence="14 15">SURF-2</strain>
    </source>
</reference>
<keyword evidence="13" id="KW-1133">Transmembrane helix</keyword>
<keyword evidence="13" id="KW-0812">Transmembrane</keyword>
<dbReference type="Gene3D" id="3.30.1380.10">
    <property type="match status" value="1"/>
</dbReference>
<sequence>MLKHNAENNARERDEVELSRRGFFGRLAVGAVLSIGMPGVVYAAKPDKNKPAQTRSAVRIPKKNAVKAVKSADKSHKGSAVRPVGENKKVLSGGTKSNKAHIAKLTKAQKTGKAASDHRHATASAQQKQLHSARQNARVRDVYTGKNQPLNVASQSSSHTQAGRQHSIIQPGHREPLIQPEMQNSPFMDHGRFGSHRSLAFLNPHTGDKLNVTYFEKGRYLSDALEEVSFLLRDYRTGDVHSIDPELLDQLHDLKQMLGLSQPFGVICGYRSPMTNARLHAEHSGVANNSFHIHGRAVDIRIERFDLRRIHSAAIAMHRGGVGFYPESNFIHLDTGTFRTWTL</sequence>
<evidence type="ECO:0000256" key="7">
    <source>
        <dbReference type="ARBA" id="ARBA00022833"/>
    </source>
</evidence>
<keyword evidence="15" id="KW-1185">Reference proteome</keyword>
<evidence type="ECO:0000256" key="8">
    <source>
        <dbReference type="ARBA" id="ARBA00023049"/>
    </source>
</evidence>
<evidence type="ECO:0000256" key="9">
    <source>
        <dbReference type="ARBA" id="ARBA00023316"/>
    </source>
</evidence>
<evidence type="ECO:0000256" key="13">
    <source>
        <dbReference type="SAM" id="Phobius"/>
    </source>
</evidence>
<feature type="compositionally biased region" description="Polar residues" evidence="12">
    <location>
        <begin position="123"/>
        <end position="135"/>
    </location>
</feature>
<dbReference type="InterPro" id="IPR009045">
    <property type="entry name" value="Zn_M74/Hedgehog-like"/>
</dbReference>
<evidence type="ECO:0000256" key="5">
    <source>
        <dbReference type="ARBA" id="ARBA00022729"/>
    </source>
</evidence>
<evidence type="ECO:0000313" key="15">
    <source>
        <dbReference type="Proteomes" id="UP001524499"/>
    </source>
</evidence>
<dbReference type="Pfam" id="PF05951">
    <property type="entry name" value="Peptidase_M15_2"/>
    <property type="match status" value="1"/>
</dbReference>
<keyword evidence="8" id="KW-0482">Metalloprotease</keyword>
<dbReference type="SUPFAM" id="SSF55166">
    <property type="entry name" value="Hedgehog/DD-peptidase"/>
    <property type="match status" value="1"/>
</dbReference>
<feature type="transmembrane region" description="Helical" evidence="13">
    <location>
        <begin position="23"/>
        <end position="44"/>
    </location>
</feature>
<keyword evidence="6" id="KW-0378">Hydrolase</keyword>
<proteinExistence type="inferred from homology"/>
<evidence type="ECO:0000256" key="12">
    <source>
        <dbReference type="SAM" id="MobiDB-lite"/>
    </source>
</evidence>
<evidence type="ECO:0000256" key="6">
    <source>
        <dbReference type="ARBA" id="ARBA00022801"/>
    </source>
</evidence>
<comment type="cofactor">
    <cofactor evidence="1">
        <name>Zn(2+)</name>
        <dbReference type="ChEBI" id="CHEBI:29105"/>
    </cofactor>
</comment>
<feature type="compositionally biased region" description="Polar residues" evidence="12">
    <location>
        <begin position="149"/>
        <end position="168"/>
    </location>
</feature>
<dbReference type="InterPro" id="IPR010275">
    <property type="entry name" value="MepK"/>
</dbReference>
<keyword evidence="5" id="KW-0732">Signal</keyword>
<dbReference type="PANTHER" id="PTHR37425">
    <property type="match status" value="1"/>
</dbReference>
<keyword evidence="7" id="KW-0862">Zinc</keyword>
<organism evidence="14 15">
    <name type="scientific">Methylomonas subterranea</name>
    <dbReference type="NCBI Taxonomy" id="2952225"/>
    <lineage>
        <taxon>Bacteria</taxon>
        <taxon>Pseudomonadati</taxon>
        <taxon>Pseudomonadota</taxon>
        <taxon>Gammaproteobacteria</taxon>
        <taxon>Methylococcales</taxon>
        <taxon>Methylococcaceae</taxon>
        <taxon>Methylomonas</taxon>
    </lineage>
</organism>
<evidence type="ECO:0000256" key="1">
    <source>
        <dbReference type="ARBA" id="ARBA00001947"/>
    </source>
</evidence>
<protein>
    <recommendedName>
        <fullName evidence="11">Murein endopeptidase K</fullName>
    </recommendedName>
</protein>
<gene>
    <name evidence="14" type="ORF">NP590_04675</name>
</gene>
<accession>A0ABT1TD57</accession>
<evidence type="ECO:0000313" key="14">
    <source>
        <dbReference type="EMBL" id="MCQ8103393.1"/>
    </source>
</evidence>
<keyword evidence="13" id="KW-0472">Membrane</keyword>
<evidence type="ECO:0000256" key="4">
    <source>
        <dbReference type="ARBA" id="ARBA00022723"/>
    </source>
</evidence>
<dbReference type="EMBL" id="JANIBJ010000006">
    <property type="protein sequence ID" value="MCQ8103393.1"/>
    <property type="molecule type" value="Genomic_DNA"/>
</dbReference>
<feature type="region of interest" description="Disordered" evidence="12">
    <location>
        <begin position="149"/>
        <end position="179"/>
    </location>
</feature>
<name>A0ABT1TD57_9GAMM</name>
<evidence type="ECO:0000256" key="10">
    <source>
        <dbReference type="ARBA" id="ARBA00093448"/>
    </source>
</evidence>
<evidence type="ECO:0000256" key="2">
    <source>
        <dbReference type="ARBA" id="ARBA00004776"/>
    </source>
</evidence>
<comment type="pathway">
    <text evidence="2">Cell wall biogenesis; cell wall polysaccharide biosynthesis.</text>
</comment>
<keyword evidence="3" id="KW-0645">Protease</keyword>
<comment type="similarity">
    <text evidence="10">Belongs to the peptidase M15 family.</text>
</comment>
<dbReference type="PANTHER" id="PTHR37425:SF1">
    <property type="entry name" value="OUTER MEMBRANE PROTEIN"/>
    <property type="match status" value="1"/>
</dbReference>
<keyword evidence="4" id="KW-0479">Metal-binding</keyword>
<keyword evidence="9" id="KW-0961">Cell wall biogenesis/degradation</keyword>
<comment type="caution">
    <text evidence="14">The sequence shown here is derived from an EMBL/GenBank/DDBJ whole genome shotgun (WGS) entry which is preliminary data.</text>
</comment>
<evidence type="ECO:0000256" key="11">
    <source>
        <dbReference type="ARBA" id="ARBA00093666"/>
    </source>
</evidence>
<feature type="region of interest" description="Disordered" evidence="12">
    <location>
        <begin position="68"/>
        <end position="137"/>
    </location>
</feature>